<feature type="region of interest" description="Disordered" evidence="1">
    <location>
        <begin position="1"/>
        <end position="53"/>
    </location>
</feature>
<gene>
    <name evidence="2" type="ORF">JR316_011258</name>
</gene>
<sequence length="114" mass="12742">MQKGHNAFTTLISSSKESLKSTFERRPLHPLPPKPPCLSSNTVNMQHDPRLKRTTTSLYHRRSSPIKVDKIREERPANSHPLVPIPNGAAVKAPVTVPTAPPNREVENIQHSED</sequence>
<feature type="compositionally biased region" description="Polar residues" evidence="1">
    <location>
        <begin position="7"/>
        <end position="16"/>
    </location>
</feature>
<feature type="compositionally biased region" description="Basic and acidic residues" evidence="1">
    <location>
        <begin position="104"/>
        <end position="114"/>
    </location>
</feature>
<dbReference type="EMBL" id="JAFIQS010000013">
    <property type="protein sequence ID" value="KAG5164061.1"/>
    <property type="molecule type" value="Genomic_DNA"/>
</dbReference>
<feature type="compositionally biased region" description="Low complexity" evidence="1">
    <location>
        <begin position="89"/>
        <end position="98"/>
    </location>
</feature>
<name>A0A8H8CFW2_PSICU</name>
<dbReference type="AlphaFoldDB" id="A0A8H8CFW2"/>
<accession>A0A8H8CFW2</accession>
<proteinExistence type="predicted"/>
<feature type="region of interest" description="Disordered" evidence="1">
    <location>
        <begin position="71"/>
        <end position="114"/>
    </location>
</feature>
<feature type="compositionally biased region" description="Basic and acidic residues" evidence="1">
    <location>
        <begin position="17"/>
        <end position="27"/>
    </location>
</feature>
<reference evidence="2" key="1">
    <citation type="submission" date="2021-02" db="EMBL/GenBank/DDBJ databases">
        <title>Psilocybe cubensis genome.</title>
        <authorList>
            <person name="Mckernan K.J."/>
            <person name="Crawford S."/>
            <person name="Trippe A."/>
            <person name="Kane L.T."/>
            <person name="Mclaughlin S."/>
        </authorList>
    </citation>
    <scope>NUCLEOTIDE SEQUENCE [LARGE SCALE GENOMIC DNA]</scope>
    <source>
        <strain evidence="2">MGC-MH-2018</strain>
    </source>
</reference>
<comment type="caution">
    <text evidence="2">The sequence shown here is derived from an EMBL/GenBank/DDBJ whole genome shotgun (WGS) entry which is preliminary data.</text>
</comment>
<protein>
    <submittedName>
        <fullName evidence="2">Uncharacterized protein</fullName>
    </submittedName>
</protein>
<organism evidence="2">
    <name type="scientific">Psilocybe cubensis</name>
    <name type="common">Psychedelic mushroom</name>
    <name type="synonym">Stropharia cubensis</name>
    <dbReference type="NCBI Taxonomy" id="181762"/>
    <lineage>
        <taxon>Eukaryota</taxon>
        <taxon>Fungi</taxon>
        <taxon>Dikarya</taxon>
        <taxon>Basidiomycota</taxon>
        <taxon>Agaricomycotina</taxon>
        <taxon>Agaricomycetes</taxon>
        <taxon>Agaricomycetidae</taxon>
        <taxon>Agaricales</taxon>
        <taxon>Agaricineae</taxon>
        <taxon>Strophariaceae</taxon>
        <taxon>Psilocybe</taxon>
    </lineage>
</organism>
<evidence type="ECO:0000256" key="1">
    <source>
        <dbReference type="SAM" id="MobiDB-lite"/>
    </source>
</evidence>
<evidence type="ECO:0000313" key="2">
    <source>
        <dbReference type="EMBL" id="KAG5164061.1"/>
    </source>
</evidence>